<keyword evidence="2" id="KW-1185">Reference proteome</keyword>
<dbReference type="InterPro" id="IPR010033">
    <property type="entry name" value="HAD_SF_ppase_IIIC"/>
</dbReference>
<gene>
    <name evidence="1" type="ORF">HMPREF9140_00859</name>
</gene>
<dbReference type="PATRIC" id="fig|883158.3.peg.865"/>
<proteinExistence type="predicted"/>
<dbReference type="InterPro" id="IPR023214">
    <property type="entry name" value="HAD_sf"/>
</dbReference>
<dbReference type="NCBIfam" id="TIGR01681">
    <property type="entry name" value="HAD-SF-IIIC"/>
    <property type="match status" value="1"/>
</dbReference>
<evidence type="ECO:0000313" key="2">
    <source>
        <dbReference type="Proteomes" id="UP000016023"/>
    </source>
</evidence>
<name>H1Q1S1_9BACT</name>
<dbReference type="HOGENOM" id="CLU_441344_0_0_10"/>
<dbReference type="eggNOG" id="COG3882">
    <property type="taxonomic scope" value="Bacteria"/>
</dbReference>
<protein>
    <recommendedName>
        <fullName evidence="3">FkbH domain-containing protein</fullName>
    </recommendedName>
</protein>
<dbReference type="SUPFAM" id="SSF56784">
    <property type="entry name" value="HAD-like"/>
    <property type="match status" value="1"/>
</dbReference>
<accession>H1Q1S1</accession>
<comment type="caution">
    <text evidence="1">The sequence shown here is derived from an EMBL/GenBank/DDBJ whole genome shotgun (WGS) entry which is preliminary data.</text>
</comment>
<dbReference type="AlphaFoldDB" id="H1Q1S1"/>
<dbReference type="STRING" id="883158.HMPREF9140_00859"/>
<sequence length="575" mass="67436">MFEYIHSKKRVKKIYRLIDKEYKKEKQIIPLFWTEHCIECAAPLCYTTCPRYKQREDGECIRIVNGITPIDYNSQLGALLEFRTWGKIESQLKIRPLSGKTYATVYSVITRLGYLVKLFNSIIPIKSICRFINLGWFSYRQKYINYKIRKRQSITHLELQVDLKNNDKPTKLLIDIKTVDKLLFRESISVPLDSSHFEIAIPPYEDSKEQYFINIHPANAEEHITINFQRLELLPRTITIGKKIKCVIWDLDNTLWDGVLIEDENIKVRYTFIELIKKIDSCGIVNSIASKNDYDKVIGKLREMGIEEYFVFVKINWNPKSINVSKIIKEMNINANTIVFVDDNPFERLEVIQQHPNITCIDPSELIEFSKSERFRMTVTEDSKKRRDTYKMLEALKNEEEEWKGNIDDFLINCHIEVEIIPPTKNMIPRCFELLQRTNQLNSSGRRLTMEQVVEIVNSSNYDSYALRSSDKFGDYGIIGFLIVDRKDSIPTITDFVISCRVANKKIEPTIINKLAEKYGNQILFNYKKTSRNGPMFNVIEELGMKKEKETKELDQYMCVFNAEYPKVVSLKETL</sequence>
<dbReference type="NCBIfam" id="TIGR01686">
    <property type="entry name" value="FkbH"/>
    <property type="match status" value="1"/>
</dbReference>
<evidence type="ECO:0008006" key="3">
    <source>
        <dbReference type="Google" id="ProtNLM"/>
    </source>
</evidence>
<dbReference type="InterPro" id="IPR041492">
    <property type="entry name" value="HAD_2"/>
</dbReference>
<dbReference type="Pfam" id="PF13419">
    <property type="entry name" value="HAD_2"/>
    <property type="match status" value="1"/>
</dbReference>
<dbReference type="RefSeq" id="WP_006951980.1">
    <property type="nucleotide sequence ID" value="NZ_JH594521.1"/>
</dbReference>
<dbReference type="Proteomes" id="UP000016023">
    <property type="component" value="Unassembled WGS sequence"/>
</dbReference>
<dbReference type="InterPro" id="IPR010037">
    <property type="entry name" value="FkbH_domain"/>
</dbReference>
<evidence type="ECO:0000313" key="1">
    <source>
        <dbReference type="EMBL" id="EHO71541.1"/>
    </source>
</evidence>
<dbReference type="Gene3D" id="3.40.50.1000">
    <property type="entry name" value="HAD superfamily/HAD-like"/>
    <property type="match status" value="1"/>
</dbReference>
<dbReference type="EMBL" id="AGWK01000027">
    <property type="protein sequence ID" value="EHO71541.1"/>
    <property type="molecule type" value="Genomic_DNA"/>
</dbReference>
<dbReference type="InterPro" id="IPR036412">
    <property type="entry name" value="HAD-like_sf"/>
</dbReference>
<organism evidence="1 2">
    <name type="scientific">Prevotella micans F0438</name>
    <dbReference type="NCBI Taxonomy" id="883158"/>
    <lineage>
        <taxon>Bacteria</taxon>
        <taxon>Pseudomonadati</taxon>
        <taxon>Bacteroidota</taxon>
        <taxon>Bacteroidia</taxon>
        <taxon>Bacteroidales</taxon>
        <taxon>Prevotellaceae</taxon>
        <taxon>Prevotella</taxon>
    </lineage>
</organism>
<reference evidence="1 2" key="1">
    <citation type="submission" date="2011-12" db="EMBL/GenBank/DDBJ databases">
        <title>The Genome Sequence of Prevotella micans F0438.</title>
        <authorList>
            <consortium name="The Broad Institute Genome Sequencing Platform"/>
            <person name="Earl A."/>
            <person name="Ward D."/>
            <person name="Feldgarden M."/>
            <person name="Gevers D."/>
            <person name="Izard J."/>
            <person name="Baranova O.V."/>
            <person name="Blanton J.M."/>
            <person name="Wade W.G."/>
            <person name="Dewhirst F.E."/>
            <person name="Young S.K."/>
            <person name="Zeng Q."/>
            <person name="Gargeya S."/>
            <person name="Fitzgerald M."/>
            <person name="Haas B."/>
            <person name="Abouelleil A."/>
            <person name="Alvarado L."/>
            <person name="Arachchi H.M."/>
            <person name="Berlin A."/>
            <person name="Chapman S.B."/>
            <person name="Gearin G."/>
            <person name="Goldberg J."/>
            <person name="Griggs A."/>
            <person name="Gujja S."/>
            <person name="Hansen M."/>
            <person name="Heiman D."/>
            <person name="Howarth C."/>
            <person name="Larimer J."/>
            <person name="Lui A."/>
            <person name="MacDonald P.J.P."/>
            <person name="McCowen C."/>
            <person name="Montmayeur A."/>
            <person name="Murphy C."/>
            <person name="Neiman D."/>
            <person name="Pearson M."/>
            <person name="Priest M."/>
            <person name="Roberts A."/>
            <person name="Saif S."/>
            <person name="Shea T."/>
            <person name="Sisk P."/>
            <person name="Stolte C."/>
            <person name="Sykes S."/>
            <person name="Wortman J."/>
            <person name="Nusbaum C."/>
            <person name="Birren B."/>
        </authorList>
    </citation>
    <scope>NUCLEOTIDE SEQUENCE [LARGE SCALE GENOMIC DNA]</scope>
    <source>
        <strain evidence="1 2">F0438</strain>
    </source>
</reference>